<proteinExistence type="predicted"/>
<dbReference type="InterPro" id="IPR010982">
    <property type="entry name" value="Lambda_DNA-bd_dom_sf"/>
</dbReference>
<name>A0A4V3CZE3_LABRH</name>
<dbReference type="SMART" id="SM00530">
    <property type="entry name" value="HTH_XRE"/>
    <property type="match status" value="1"/>
</dbReference>
<accession>A0A4V3CZE3</accession>
<dbReference type="AlphaFoldDB" id="A0A4V3CZE3"/>
<evidence type="ECO:0000313" key="2">
    <source>
        <dbReference type="EMBL" id="TDP97628.1"/>
    </source>
</evidence>
<dbReference type="OrthoDB" id="4285266at2"/>
<dbReference type="Pfam" id="PF19054">
    <property type="entry name" value="DUF5753"/>
    <property type="match status" value="1"/>
</dbReference>
<gene>
    <name evidence="2" type="ORF">EV186_103592</name>
</gene>
<dbReference type="RefSeq" id="WP_133850805.1">
    <property type="nucleotide sequence ID" value="NZ_SNXZ01000003.1"/>
</dbReference>
<dbReference type="Gene3D" id="1.10.260.40">
    <property type="entry name" value="lambda repressor-like DNA-binding domains"/>
    <property type="match status" value="1"/>
</dbReference>
<dbReference type="InterPro" id="IPR001387">
    <property type="entry name" value="Cro/C1-type_HTH"/>
</dbReference>
<evidence type="ECO:0000259" key="1">
    <source>
        <dbReference type="PROSITE" id="PS50943"/>
    </source>
</evidence>
<comment type="caution">
    <text evidence="2">The sequence shown here is derived from an EMBL/GenBank/DDBJ whole genome shotgun (WGS) entry which is preliminary data.</text>
</comment>
<reference evidence="2 3" key="1">
    <citation type="submission" date="2019-03" db="EMBL/GenBank/DDBJ databases">
        <title>Genomic Encyclopedia of Type Strains, Phase IV (KMG-IV): sequencing the most valuable type-strain genomes for metagenomic binning, comparative biology and taxonomic classification.</title>
        <authorList>
            <person name="Goeker M."/>
        </authorList>
    </citation>
    <scope>NUCLEOTIDE SEQUENCE [LARGE SCALE GENOMIC DNA]</scope>
    <source>
        <strain evidence="2 3">DSM 45361</strain>
    </source>
</reference>
<organism evidence="2 3">
    <name type="scientific">Labedaea rhizosphaerae</name>
    <dbReference type="NCBI Taxonomy" id="598644"/>
    <lineage>
        <taxon>Bacteria</taxon>
        <taxon>Bacillati</taxon>
        <taxon>Actinomycetota</taxon>
        <taxon>Actinomycetes</taxon>
        <taxon>Pseudonocardiales</taxon>
        <taxon>Pseudonocardiaceae</taxon>
        <taxon>Labedaea</taxon>
    </lineage>
</organism>
<protein>
    <submittedName>
        <fullName evidence="2">Helix-turn-helix protein</fullName>
    </submittedName>
</protein>
<dbReference type="SUPFAM" id="SSF47413">
    <property type="entry name" value="lambda repressor-like DNA-binding domains"/>
    <property type="match status" value="1"/>
</dbReference>
<evidence type="ECO:0000313" key="3">
    <source>
        <dbReference type="Proteomes" id="UP000295444"/>
    </source>
</evidence>
<dbReference type="EMBL" id="SNXZ01000003">
    <property type="protein sequence ID" value="TDP97628.1"/>
    <property type="molecule type" value="Genomic_DNA"/>
</dbReference>
<dbReference type="InterPro" id="IPR043917">
    <property type="entry name" value="DUF5753"/>
</dbReference>
<keyword evidence="3" id="KW-1185">Reference proteome</keyword>
<feature type="domain" description="HTH cro/C1-type" evidence="1">
    <location>
        <begin position="29"/>
        <end position="75"/>
    </location>
</feature>
<dbReference type="GO" id="GO:0003677">
    <property type="term" value="F:DNA binding"/>
    <property type="evidence" value="ECO:0007669"/>
    <property type="project" value="InterPro"/>
</dbReference>
<dbReference type="Pfam" id="PF13560">
    <property type="entry name" value="HTH_31"/>
    <property type="match status" value="1"/>
</dbReference>
<dbReference type="Proteomes" id="UP000295444">
    <property type="component" value="Unassembled WGS sequence"/>
</dbReference>
<dbReference type="PROSITE" id="PS50943">
    <property type="entry name" value="HTH_CROC1"/>
    <property type="match status" value="1"/>
</dbReference>
<sequence length="296" mass="32925">MAPGPGRTLRRRKLGKELQRLKEVSGQNLSELARNTGLGTSALSKIFNGRTAILARNVRLICQACGVGAPTMDTLIRLAEESDDRGWWVAYSDTVPDWFATYVDLESDATVINAYSAELVDGLLQIPEYAEAVMRAGVSPVNDESLRRAVELRRARQAILDRAKPPQLNLVLNEAAVIRPTGGRAVQARQLEHLVLMAQRPNIRLQILPFAVGEHPGMKGPFTLLRFPDDYRMSTASMDCVYLENANGEMWQERLSDIERYVTTFDRLQALSLSPENTVEAISKLASDTRESTREG</sequence>
<dbReference type="CDD" id="cd00093">
    <property type="entry name" value="HTH_XRE"/>
    <property type="match status" value="1"/>
</dbReference>